<name>A0A850EZ81_9BACL</name>
<dbReference type="SUPFAM" id="SSF52317">
    <property type="entry name" value="Class I glutamine amidotransferase-like"/>
    <property type="match status" value="1"/>
</dbReference>
<dbReference type="AlphaFoldDB" id="A0A850EZ81"/>
<evidence type="ECO:0000313" key="1">
    <source>
        <dbReference type="EMBL" id="NUU63141.1"/>
    </source>
</evidence>
<sequence>MPQQKRVLIPLPSQDFDTTEVVVPWHLCREAGFQVDFATPDGKRAYTDPYLLTGVVFGQLGADQVVVQRYHQQLELDSGFLHPLAYGGIDPEAYDGLILPGGHAKGMTVYLESVTLQEKVLQFWKLGRPVGAICHGPIVLARTIDPQTGQAVVYGKKMTSLTKSLERTAYWLTAWARGRYYRTYPEYVQDEVTRHLQKREDYVKGPSFNTPFIVEDGQLLTARWPKDAALFAETFIRKVGG</sequence>
<keyword evidence="2" id="KW-1185">Reference proteome</keyword>
<organism evidence="1 2">
    <name type="scientific">Paenibacillus agri</name>
    <dbReference type="NCBI Taxonomy" id="2744309"/>
    <lineage>
        <taxon>Bacteria</taxon>
        <taxon>Bacillati</taxon>
        <taxon>Bacillota</taxon>
        <taxon>Bacilli</taxon>
        <taxon>Bacillales</taxon>
        <taxon>Paenibacillaceae</taxon>
        <taxon>Paenibacillus</taxon>
    </lineage>
</organism>
<dbReference type="RefSeq" id="WP_175373572.1">
    <property type="nucleotide sequence ID" value="NZ_JABWCS010000218.1"/>
</dbReference>
<dbReference type="Pfam" id="PF17124">
    <property type="entry name" value="ThiJ_like"/>
    <property type="match status" value="1"/>
</dbReference>
<comment type="caution">
    <text evidence="1">The sequence shown here is derived from an EMBL/GenBank/DDBJ whole genome shotgun (WGS) entry which is preliminary data.</text>
</comment>
<dbReference type="Proteomes" id="UP000564806">
    <property type="component" value="Unassembled WGS sequence"/>
</dbReference>
<dbReference type="PANTHER" id="PTHR43068:SF1">
    <property type="entry name" value="SLR1854 PROTEIN"/>
    <property type="match status" value="1"/>
</dbReference>
<protein>
    <submittedName>
        <fullName evidence="1">DJ-1/PfpI family protein</fullName>
    </submittedName>
</protein>
<accession>A0A850EZ81</accession>
<dbReference type="PANTHER" id="PTHR43068">
    <property type="entry name" value="SLR1854 PROTEIN"/>
    <property type="match status" value="1"/>
</dbReference>
<evidence type="ECO:0000313" key="2">
    <source>
        <dbReference type="Proteomes" id="UP000564806"/>
    </source>
</evidence>
<gene>
    <name evidence="1" type="ORF">HPT30_22575</name>
</gene>
<dbReference type="Gene3D" id="3.40.50.880">
    <property type="match status" value="1"/>
</dbReference>
<dbReference type="InterPro" id="IPR029062">
    <property type="entry name" value="Class_I_gatase-like"/>
</dbReference>
<dbReference type="InterPro" id="IPR032633">
    <property type="entry name" value="ThiJ-like"/>
</dbReference>
<proteinExistence type="predicted"/>
<dbReference type="EMBL" id="JABWCS010000218">
    <property type="protein sequence ID" value="NUU63141.1"/>
    <property type="molecule type" value="Genomic_DNA"/>
</dbReference>
<reference evidence="1" key="1">
    <citation type="submission" date="2020-06" db="EMBL/GenBank/DDBJ databases">
        <title>Paenibacillus sp. nov., isolated from soil.</title>
        <authorList>
            <person name="Seo Y.L."/>
        </authorList>
    </citation>
    <scope>NUCLEOTIDE SEQUENCE [LARGE SCALE GENOMIC DNA]</scope>
    <source>
        <strain evidence="1">JW14</strain>
    </source>
</reference>